<dbReference type="AlphaFoldDB" id="A0A1H6DHF9"/>
<dbReference type="InterPro" id="IPR016181">
    <property type="entry name" value="Acyl_CoA_acyltransferase"/>
</dbReference>
<dbReference type="PROSITE" id="PS51186">
    <property type="entry name" value="GNAT"/>
    <property type="match status" value="1"/>
</dbReference>
<dbReference type="PROSITE" id="PS50995">
    <property type="entry name" value="HTH_MARR_2"/>
    <property type="match status" value="1"/>
</dbReference>
<dbReference type="PANTHER" id="PTHR13947:SF37">
    <property type="entry name" value="LD18367P"/>
    <property type="match status" value="1"/>
</dbReference>
<reference evidence="4 5" key="1">
    <citation type="submission" date="2016-10" db="EMBL/GenBank/DDBJ databases">
        <authorList>
            <person name="de Groot N.N."/>
        </authorList>
    </citation>
    <scope>NUCLEOTIDE SEQUENCE [LARGE SCALE GENOMIC DNA]</scope>
    <source>
        <strain evidence="4 5">CGMCC 4.7037</strain>
    </source>
</reference>
<dbReference type="Gene3D" id="1.10.10.10">
    <property type="entry name" value="Winged helix-like DNA-binding domain superfamily/Winged helix DNA-binding domain"/>
    <property type="match status" value="1"/>
</dbReference>
<dbReference type="Gene3D" id="3.40.630.30">
    <property type="match status" value="1"/>
</dbReference>
<dbReference type="GO" id="GO:0003677">
    <property type="term" value="F:DNA binding"/>
    <property type="evidence" value="ECO:0007669"/>
    <property type="project" value="UniProtKB-KW"/>
</dbReference>
<dbReference type="EMBL" id="FNVT01000005">
    <property type="protein sequence ID" value="SEG84582.1"/>
    <property type="molecule type" value="Genomic_DNA"/>
</dbReference>
<dbReference type="InterPro" id="IPR000182">
    <property type="entry name" value="GNAT_dom"/>
</dbReference>
<protein>
    <submittedName>
        <fullName evidence="4">DNA-binding transcriptional regulator, MarR family</fullName>
    </submittedName>
</protein>
<dbReference type="InterPro" id="IPR036390">
    <property type="entry name" value="WH_DNA-bd_sf"/>
</dbReference>
<dbReference type="PRINTS" id="PR00598">
    <property type="entry name" value="HTHMARR"/>
</dbReference>
<evidence type="ECO:0000259" key="2">
    <source>
        <dbReference type="PROSITE" id="PS50995"/>
    </source>
</evidence>
<keyword evidence="5" id="KW-1185">Reference proteome</keyword>
<dbReference type="Proteomes" id="UP000236732">
    <property type="component" value="Unassembled WGS sequence"/>
</dbReference>
<name>A0A1H6DHF9_9ACTN</name>
<dbReference type="SUPFAM" id="SSF46785">
    <property type="entry name" value="Winged helix' DNA-binding domain"/>
    <property type="match status" value="1"/>
</dbReference>
<dbReference type="SUPFAM" id="SSF55729">
    <property type="entry name" value="Acyl-CoA N-acyltransferases (Nat)"/>
    <property type="match status" value="1"/>
</dbReference>
<keyword evidence="1" id="KW-0808">Transferase</keyword>
<dbReference type="InterPro" id="IPR050769">
    <property type="entry name" value="NAT_camello-type"/>
</dbReference>
<feature type="domain" description="N-acetyltransferase" evidence="3">
    <location>
        <begin position="151"/>
        <end position="301"/>
    </location>
</feature>
<dbReference type="CDD" id="cd04301">
    <property type="entry name" value="NAT_SF"/>
    <property type="match status" value="1"/>
</dbReference>
<dbReference type="SMART" id="SM00347">
    <property type="entry name" value="HTH_MARR"/>
    <property type="match status" value="1"/>
</dbReference>
<dbReference type="Pfam" id="PF00583">
    <property type="entry name" value="Acetyltransf_1"/>
    <property type="match status" value="1"/>
</dbReference>
<evidence type="ECO:0000259" key="3">
    <source>
        <dbReference type="PROSITE" id="PS51186"/>
    </source>
</evidence>
<dbReference type="PANTHER" id="PTHR13947">
    <property type="entry name" value="GNAT FAMILY N-ACETYLTRANSFERASE"/>
    <property type="match status" value="1"/>
</dbReference>
<dbReference type="GO" id="GO:0008080">
    <property type="term" value="F:N-acetyltransferase activity"/>
    <property type="evidence" value="ECO:0007669"/>
    <property type="project" value="InterPro"/>
</dbReference>
<organism evidence="4 5">
    <name type="scientific">Nonomuraea solani</name>
    <dbReference type="NCBI Taxonomy" id="1144553"/>
    <lineage>
        <taxon>Bacteria</taxon>
        <taxon>Bacillati</taxon>
        <taxon>Actinomycetota</taxon>
        <taxon>Actinomycetes</taxon>
        <taxon>Streptosporangiales</taxon>
        <taxon>Streptosporangiaceae</taxon>
        <taxon>Nonomuraea</taxon>
    </lineage>
</organism>
<evidence type="ECO:0000313" key="4">
    <source>
        <dbReference type="EMBL" id="SEG84582.1"/>
    </source>
</evidence>
<dbReference type="GO" id="GO:0003700">
    <property type="term" value="F:DNA-binding transcription factor activity"/>
    <property type="evidence" value="ECO:0007669"/>
    <property type="project" value="InterPro"/>
</dbReference>
<dbReference type="InterPro" id="IPR000835">
    <property type="entry name" value="HTH_MarR-typ"/>
</dbReference>
<evidence type="ECO:0000313" key="5">
    <source>
        <dbReference type="Proteomes" id="UP000236732"/>
    </source>
</evidence>
<dbReference type="Pfam" id="PF01047">
    <property type="entry name" value="MarR"/>
    <property type="match status" value="1"/>
</dbReference>
<feature type="domain" description="HTH marR-type" evidence="2">
    <location>
        <begin position="1"/>
        <end position="140"/>
    </location>
</feature>
<gene>
    <name evidence="4" type="ORF">SAMN05444920_105387</name>
</gene>
<accession>A0A1H6DHF9</accession>
<keyword evidence="4" id="KW-0238">DNA-binding</keyword>
<dbReference type="InterPro" id="IPR036388">
    <property type="entry name" value="WH-like_DNA-bd_sf"/>
</dbReference>
<evidence type="ECO:0000256" key="1">
    <source>
        <dbReference type="ARBA" id="ARBA00022679"/>
    </source>
</evidence>
<sequence length="303" mass="33847">MSSLTEARVSEVRGFNRFYTKVIGALQAGMLDSPYSLTEVRVLFELAQGEFMETGELRGLLDLDAGYLSRLLTRFEADGLVARERSASDARKQLVRLTPAGAEVFAALDRRSAEEIGRLLSGLAEEDQERLVSSMAAIRALLGEGPAREPYVIRPPRTGDLGWVVYRHGVLYGAEYGWGTDFERLVSRIVGDLDFSRDAGWIAEVDGERAGCVFFVRQDETTAKLRMLLVEPSARGLGLGRRLVEECLRHARAEGCKRIVLWTRDCLASARRIYEAAGFELDSEEMGMENGIEVIEQMWSRDL</sequence>
<proteinExistence type="predicted"/>
<dbReference type="RefSeq" id="WP_200824125.1">
    <property type="nucleotide sequence ID" value="NZ_FNVT01000005.1"/>
</dbReference>